<reference evidence="2" key="2">
    <citation type="submission" date="2025-08" db="UniProtKB">
        <authorList>
            <consortium name="Ensembl"/>
        </authorList>
    </citation>
    <scope>IDENTIFICATION</scope>
</reference>
<accession>A0A7N9C8M7</accession>
<dbReference type="GeneTree" id="ENSGT00940000161627"/>
<reference evidence="2 3" key="1">
    <citation type="submission" date="2013-03" db="EMBL/GenBank/DDBJ databases">
        <authorList>
            <person name="Warren W."/>
            <person name="Wilson R.K."/>
        </authorList>
    </citation>
    <scope>NUCLEOTIDE SEQUENCE</scope>
</reference>
<evidence type="ECO:0000313" key="2">
    <source>
        <dbReference type="Ensembl" id="ENSMFAP00000046190.1"/>
    </source>
</evidence>
<keyword evidence="3" id="KW-1185">Reference proteome</keyword>
<dbReference type="PANTHER" id="PTHR46254">
    <property type="entry name" value="PROTEIN GVQW1-RELATED"/>
    <property type="match status" value="1"/>
</dbReference>
<organism evidence="2 3">
    <name type="scientific">Macaca fascicularis</name>
    <name type="common">Crab-eating macaque</name>
    <name type="synonym">Cynomolgus monkey</name>
    <dbReference type="NCBI Taxonomy" id="9541"/>
    <lineage>
        <taxon>Eukaryota</taxon>
        <taxon>Metazoa</taxon>
        <taxon>Chordata</taxon>
        <taxon>Craniata</taxon>
        <taxon>Vertebrata</taxon>
        <taxon>Euteleostomi</taxon>
        <taxon>Mammalia</taxon>
        <taxon>Eutheria</taxon>
        <taxon>Euarchontoglires</taxon>
        <taxon>Primates</taxon>
        <taxon>Haplorrhini</taxon>
        <taxon>Catarrhini</taxon>
        <taxon>Cercopithecidae</taxon>
        <taxon>Cercopithecinae</taxon>
        <taxon>Macaca</taxon>
    </lineage>
</organism>
<dbReference type="Ensembl" id="ENSMFAT00000090339.1">
    <property type="protein sequence ID" value="ENSMFAP00000046190.1"/>
    <property type="gene ID" value="ENSMFAG00000060701.1"/>
</dbReference>
<evidence type="ECO:0000256" key="1">
    <source>
        <dbReference type="SAM" id="MobiDB-lite"/>
    </source>
</evidence>
<sequence>MQSLTLAHSSRGEHWKESSGAEKGGEWTIEDSQVLIWKRCPWKGHSLKSVFCALEGWNWKADYIRDDSLAVGLLVESSQCQTNEGIQRWEKSEVGPLLCLFVCLFLRRNFALVAQAGIQWRSLGSLQPPSPGFKRFSCLSVLSSWDYRHAPLCGANSVFFFSRDGVSPCWSGWSRTPDLR</sequence>
<dbReference type="Proteomes" id="UP000233100">
    <property type="component" value="Chromosome 6"/>
</dbReference>
<feature type="region of interest" description="Disordered" evidence="1">
    <location>
        <begin position="1"/>
        <end position="24"/>
    </location>
</feature>
<evidence type="ECO:0000313" key="3">
    <source>
        <dbReference type="Proteomes" id="UP000233100"/>
    </source>
</evidence>
<reference evidence="2" key="3">
    <citation type="submission" date="2025-09" db="UniProtKB">
        <authorList>
            <consortium name="Ensembl"/>
        </authorList>
    </citation>
    <scope>IDENTIFICATION</scope>
</reference>
<feature type="compositionally biased region" description="Basic and acidic residues" evidence="1">
    <location>
        <begin position="10"/>
        <end position="24"/>
    </location>
</feature>
<name>A0A7N9C8M7_MACFA</name>
<protein>
    <submittedName>
        <fullName evidence="2">Uncharacterized protein</fullName>
    </submittedName>
</protein>
<dbReference type="AlphaFoldDB" id="A0A7N9C8M7"/>
<proteinExistence type="predicted"/>
<dbReference type="PANTHER" id="PTHR46254:SF3">
    <property type="entry name" value="SECRETED PROTEIN"/>
    <property type="match status" value="1"/>
</dbReference>